<evidence type="ECO:0000259" key="2">
    <source>
        <dbReference type="PROSITE" id="PS50097"/>
    </source>
</evidence>
<evidence type="ECO:0000256" key="1">
    <source>
        <dbReference type="SAM" id="MobiDB-lite"/>
    </source>
</evidence>
<feature type="region of interest" description="Disordered" evidence="1">
    <location>
        <begin position="487"/>
        <end position="508"/>
    </location>
</feature>
<feature type="compositionally biased region" description="Low complexity" evidence="1">
    <location>
        <begin position="620"/>
        <end position="641"/>
    </location>
</feature>
<protein>
    <recommendedName>
        <fullName evidence="2">BTB domain-containing protein</fullName>
    </recommendedName>
</protein>
<feature type="domain" description="BTB" evidence="2">
    <location>
        <begin position="41"/>
        <end position="121"/>
    </location>
</feature>
<dbReference type="AlphaFoldDB" id="A0A139AK09"/>
<dbReference type="CDD" id="cd14686">
    <property type="entry name" value="bZIP"/>
    <property type="match status" value="1"/>
</dbReference>
<dbReference type="Proteomes" id="UP000070544">
    <property type="component" value="Unassembled WGS sequence"/>
</dbReference>
<feature type="compositionally biased region" description="Gly residues" evidence="1">
    <location>
        <begin position="353"/>
        <end position="364"/>
    </location>
</feature>
<keyword evidence="4" id="KW-1185">Reference proteome</keyword>
<reference evidence="3 4" key="1">
    <citation type="journal article" date="2015" name="Genome Biol. Evol.">
        <title>Phylogenomic analyses indicate that early fungi evolved digesting cell walls of algal ancestors of land plants.</title>
        <authorList>
            <person name="Chang Y."/>
            <person name="Wang S."/>
            <person name="Sekimoto S."/>
            <person name="Aerts A.L."/>
            <person name="Choi C."/>
            <person name="Clum A."/>
            <person name="LaButti K.M."/>
            <person name="Lindquist E.A."/>
            <person name="Yee Ngan C."/>
            <person name="Ohm R.A."/>
            <person name="Salamov A.A."/>
            <person name="Grigoriev I.V."/>
            <person name="Spatafora J.W."/>
            <person name="Berbee M.L."/>
        </authorList>
    </citation>
    <scope>NUCLEOTIDE SEQUENCE [LARGE SCALE GENOMIC DNA]</scope>
    <source>
        <strain evidence="3 4">JEL478</strain>
    </source>
</reference>
<feature type="compositionally biased region" description="Gly residues" evidence="1">
    <location>
        <begin position="589"/>
        <end position="599"/>
    </location>
</feature>
<dbReference type="Gene3D" id="3.30.710.10">
    <property type="entry name" value="Potassium Channel Kv1.1, Chain A"/>
    <property type="match status" value="1"/>
</dbReference>
<feature type="region of interest" description="Disordered" evidence="1">
    <location>
        <begin position="520"/>
        <end position="664"/>
    </location>
</feature>
<evidence type="ECO:0000313" key="4">
    <source>
        <dbReference type="Proteomes" id="UP000070544"/>
    </source>
</evidence>
<sequence length="664" mass="69376">MHARSRSSGDGVGVVEEGDGGGSSKEEWSDFLGYLRSAQFADVVLKIRTAEGKTKLLPLHRIILSNRSPFFRHLFSTDPAEKNSKGVPVYDFPTVPAHPKLFVMLGQLLWWLYQTTDELIEHIPTSRKWDETLGLHHLAIILKLDRVLVLTNTRILSVVQSSSDASSKDLAKIADEARRWNLPEVEKLVRAHQDALKAGQWDVIRAAAIPSRGSGSGSVQDVDAASVEGGGGIAISRPGSMASASQSRAASIDAMRATDSKTSSLASTAFSSSAHLSGKQSSSSKSMALRQSEALAQQVLANVDLQKKVDELREAQAVLIARVSDLERENALLAEEKEQLEHEMAQRTRGRAGKGSGGGGGGGMLHSRASEPHLGGGSSGAASSPSTGDRPASAQYGSIQSDPRGVYVRQNTDPSGLSIGSGGTGQVGVQHYGNHSGGQAYASDQGDGGDGSGLAHRGSGRAKNPARSKSKSWGFGFLKRAISGKSLDSQAAEEHNEPRPRSVTPPPVVEYFQSPYIQASPYGPPRVSTQGLPPFPPSYGNGMNGNPQLPPATRAGQSIDTTRDRDHDGLASGASSGDDAGKMYSSSPGGPGMVGGTGSGLTPPGQQRASWFDRPPSALVGAAPAAGPGVVGQAPQAQGYAGLSGMKSPTPSEGRWAGTKGRYT</sequence>
<dbReference type="InterPro" id="IPR000210">
    <property type="entry name" value="BTB/POZ_dom"/>
</dbReference>
<dbReference type="SUPFAM" id="SSF54695">
    <property type="entry name" value="POZ domain"/>
    <property type="match status" value="1"/>
</dbReference>
<gene>
    <name evidence="3" type="ORF">M427DRAFT_55207</name>
</gene>
<accession>A0A139AK09</accession>
<dbReference type="Pfam" id="PF00651">
    <property type="entry name" value="BTB"/>
    <property type="match status" value="1"/>
</dbReference>
<feature type="compositionally biased region" description="Basic residues" evidence="1">
    <location>
        <begin position="458"/>
        <end position="470"/>
    </location>
</feature>
<proteinExistence type="predicted"/>
<dbReference type="PROSITE" id="PS50097">
    <property type="entry name" value="BTB"/>
    <property type="match status" value="1"/>
</dbReference>
<feature type="region of interest" description="Disordered" evidence="1">
    <location>
        <begin position="1"/>
        <end position="24"/>
    </location>
</feature>
<feature type="region of interest" description="Disordered" evidence="1">
    <location>
        <begin position="340"/>
        <end position="471"/>
    </location>
</feature>
<organism evidence="3 4">
    <name type="scientific">Gonapodya prolifera (strain JEL478)</name>
    <name type="common">Monoblepharis prolifera</name>
    <dbReference type="NCBI Taxonomy" id="1344416"/>
    <lineage>
        <taxon>Eukaryota</taxon>
        <taxon>Fungi</taxon>
        <taxon>Fungi incertae sedis</taxon>
        <taxon>Chytridiomycota</taxon>
        <taxon>Chytridiomycota incertae sedis</taxon>
        <taxon>Monoblepharidomycetes</taxon>
        <taxon>Monoblepharidales</taxon>
        <taxon>Gonapodyaceae</taxon>
        <taxon>Gonapodya</taxon>
    </lineage>
</organism>
<dbReference type="OrthoDB" id="10514170at2759"/>
<dbReference type="EMBL" id="KQ965750">
    <property type="protein sequence ID" value="KXS16884.1"/>
    <property type="molecule type" value="Genomic_DNA"/>
</dbReference>
<name>A0A139AK09_GONPJ</name>
<evidence type="ECO:0000313" key="3">
    <source>
        <dbReference type="EMBL" id="KXS16884.1"/>
    </source>
</evidence>
<feature type="compositionally biased region" description="Low complexity" evidence="1">
    <location>
        <begin position="1"/>
        <end position="15"/>
    </location>
</feature>
<dbReference type="InterPro" id="IPR011333">
    <property type="entry name" value="SKP1/BTB/POZ_sf"/>
</dbReference>